<reference evidence="2" key="1">
    <citation type="submission" date="2018-08" db="EMBL/GenBank/DDBJ databases">
        <authorList>
            <person name="Rossello M."/>
        </authorList>
    </citation>
    <scope>NUCLEOTIDE SEQUENCE [LARGE SCALE GENOMIC DNA]</scope>
    <source>
        <strain evidence="2">cv. Chinese Spring</strain>
    </source>
</reference>
<dbReference type="STRING" id="4565.A0A3B6IUY8"/>
<dbReference type="Gramene" id="TraesRN4B0100779100.1">
    <property type="protein sequence ID" value="TraesRN4B0100779100.1"/>
    <property type="gene ID" value="TraesRN4B0100779100"/>
</dbReference>
<evidence type="ECO:0000313" key="2">
    <source>
        <dbReference type="EnsemblPlants" id="TraesCS4B02G283900.1"/>
    </source>
</evidence>
<dbReference type="PANTHER" id="PTHR33074:SF122">
    <property type="entry name" value="DUF1618 DOMAIN-CONTAINING PROTEIN"/>
    <property type="match status" value="1"/>
</dbReference>
<keyword evidence="3" id="KW-1185">Reference proteome</keyword>
<organism evidence="2">
    <name type="scientific">Triticum aestivum</name>
    <name type="common">Wheat</name>
    <dbReference type="NCBI Taxonomy" id="4565"/>
    <lineage>
        <taxon>Eukaryota</taxon>
        <taxon>Viridiplantae</taxon>
        <taxon>Streptophyta</taxon>
        <taxon>Embryophyta</taxon>
        <taxon>Tracheophyta</taxon>
        <taxon>Spermatophyta</taxon>
        <taxon>Magnoliopsida</taxon>
        <taxon>Liliopsida</taxon>
        <taxon>Poales</taxon>
        <taxon>Poaceae</taxon>
        <taxon>BOP clade</taxon>
        <taxon>Pooideae</taxon>
        <taxon>Triticodae</taxon>
        <taxon>Triticeae</taxon>
        <taxon>Triticinae</taxon>
        <taxon>Triticum</taxon>
    </lineage>
</organism>
<reference evidence="2" key="2">
    <citation type="submission" date="2018-10" db="UniProtKB">
        <authorList>
            <consortium name="EnsemblPlants"/>
        </authorList>
    </citation>
    <scope>IDENTIFICATION</scope>
</reference>
<dbReference type="PANTHER" id="PTHR33074">
    <property type="entry name" value="EXPRESSED PROTEIN-RELATED"/>
    <property type="match status" value="1"/>
</dbReference>
<proteinExistence type="predicted"/>
<dbReference type="Gramene" id="TraesCS4B02G283900.1">
    <property type="protein sequence ID" value="TraesCS4B02G283900.1"/>
    <property type="gene ID" value="TraesCS4B02G283900"/>
</dbReference>
<dbReference type="OrthoDB" id="683851at2759"/>
<protein>
    <recommendedName>
        <fullName evidence="1">DUF1618 domain-containing protein</fullName>
    </recommendedName>
</protein>
<dbReference type="Proteomes" id="UP000019116">
    <property type="component" value="Chromosome 4B"/>
</dbReference>
<accession>A0A3B6IUY8</accession>
<evidence type="ECO:0000313" key="3">
    <source>
        <dbReference type="Proteomes" id="UP000019116"/>
    </source>
</evidence>
<evidence type="ECO:0000259" key="1">
    <source>
        <dbReference type="Pfam" id="PF07762"/>
    </source>
</evidence>
<dbReference type="Gramene" id="TraesCS4B03G0750400.1">
    <property type="protein sequence ID" value="TraesCS4B03G0750400.1.CDS"/>
    <property type="gene ID" value="TraesCS4B03G0750400"/>
</dbReference>
<dbReference type="EnsemblPlants" id="TraesCS4B02G283900.1">
    <property type="protein sequence ID" value="TraesCS4B02G283900.1"/>
    <property type="gene ID" value="TraesCS4B02G283900"/>
</dbReference>
<feature type="domain" description="DUF1618" evidence="1">
    <location>
        <begin position="220"/>
        <end position="395"/>
    </location>
</feature>
<sequence length="451" mass="50647">MEGSIRASSFQPPTVTRASTRYAPWALLNATAYFAVRKNATTAEAVTSTGRTVKVTFCLADPPAISHCCVHGPEFHPDDFTTEPLIVFSAKDLVLLRFAFTVGPRSTRRDSRLAEYFVYKAGRGNGKPSLTPVPYTPPDTINSFYMCVLPLDGDDEGFVLADLCVTRVRSDYELHVFSSKTAKWTITPLRLRTSPTVRSEDLPGPRLNKVIALGGGAVGWVDLWRGIVSCNVLDKNPVLRLIPVPLFGFNERREGDARPVRDMTCCNGLIKYVGLDVRFKEVDVPKRRSRPGYLDDVDIIYDFELLFHADGDDLFTANPVERYDGWKIRTWYRNTSWNYWRKGQTVDIDDISADSPGHSLLRPLLWDSEAGRFTLRTLYSLYPTVGIDGGDDVVYMMTKLEYHAKHACMIGIDLGKKTVNALVPASCERACYFSVDFLPSEFSKYFNAAPR</sequence>
<dbReference type="Pfam" id="PF07762">
    <property type="entry name" value="DUF1618"/>
    <property type="match status" value="1"/>
</dbReference>
<dbReference type="InterPro" id="IPR011676">
    <property type="entry name" value="DUF1618"/>
</dbReference>
<name>A0A3B6IUY8_WHEAT</name>
<dbReference type="AlphaFoldDB" id="A0A3B6IUY8"/>